<dbReference type="NCBIfam" id="TIGR01965">
    <property type="entry name" value="VCBS_repeat"/>
    <property type="match status" value="3"/>
</dbReference>
<dbReference type="InterPro" id="IPR040853">
    <property type="entry name" value="RapA2_cadherin-like"/>
</dbReference>
<sequence>MVVTGVNDAAVISGNDAGAVTEDLNVSAANTLDYSGKLNVADADQGQAVFDTSRIVNKTANLGSISIDADGNWHYSVDNAKVQYLGQGETRTEVFTVYSKDGTAHDITVVVTGVNDAAVISGNDAGTVTEDLNVSAANTLDYSGKLNVADADQGQAVFDTSRIVNKTANLGSISIDADGNWHYSVDNAKVQYLGQGETRTEVFTVYSKDGTAHDITVVVTGVNDAAVISGNDAGTVTEDLNVSAANTLDYSGKLNVADADQGQAVFDTARIDNKTANLGSISIDADGNWHYSVDNAKVQYLGQARPVPRCSPSTPRTAPPTTSPSSSTASTMPR</sequence>
<gene>
    <name evidence="3" type="ORF">NCTC9695_00419</name>
</gene>
<evidence type="ECO:0000313" key="4">
    <source>
        <dbReference type="Proteomes" id="UP000275777"/>
    </source>
</evidence>
<dbReference type="Proteomes" id="UP000275777">
    <property type="component" value="Chromosome"/>
</dbReference>
<feature type="region of interest" description="Disordered" evidence="1">
    <location>
        <begin position="305"/>
        <end position="334"/>
    </location>
</feature>
<protein>
    <submittedName>
        <fullName evidence="3">VCBS repeat</fullName>
    </submittedName>
</protein>
<dbReference type="AlphaFoldDB" id="A0A447T580"/>
<feature type="domain" description="RapA2 cadherin-like" evidence="2">
    <location>
        <begin position="3"/>
        <end position="75"/>
    </location>
</feature>
<dbReference type="InterPro" id="IPR013783">
    <property type="entry name" value="Ig-like_fold"/>
</dbReference>
<proteinExistence type="predicted"/>
<feature type="domain" description="RapA2 cadherin-like" evidence="2">
    <location>
        <begin position="106"/>
        <end position="183"/>
    </location>
</feature>
<evidence type="ECO:0000313" key="3">
    <source>
        <dbReference type="EMBL" id="VEB40034.1"/>
    </source>
</evidence>
<feature type="compositionally biased region" description="Low complexity" evidence="1">
    <location>
        <begin position="323"/>
        <end position="334"/>
    </location>
</feature>
<dbReference type="InterPro" id="IPR010221">
    <property type="entry name" value="VCBS_dom"/>
</dbReference>
<feature type="domain" description="RapA2 cadherin-like" evidence="2">
    <location>
        <begin position="214"/>
        <end position="291"/>
    </location>
</feature>
<dbReference type="Pfam" id="PF17803">
    <property type="entry name" value="Cadherin_4"/>
    <property type="match status" value="3"/>
</dbReference>
<reference evidence="3 4" key="1">
    <citation type="submission" date="2018-12" db="EMBL/GenBank/DDBJ databases">
        <authorList>
            <consortium name="Pathogen Informatics"/>
        </authorList>
    </citation>
    <scope>NUCLEOTIDE SEQUENCE [LARGE SCALE GENOMIC DNA]</scope>
    <source>
        <strain evidence="3 4">NCTC9695</strain>
    </source>
</reference>
<evidence type="ECO:0000256" key="1">
    <source>
        <dbReference type="SAM" id="MobiDB-lite"/>
    </source>
</evidence>
<dbReference type="EMBL" id="LR134182">
    <property type="protein sequence ID" value="VEB40034.1"/>
    <property type="molecule type" value="Genomic_DNA"/>
</dbReference>
<name>A0A447T580_CHRVL</name>
<organism evidence="3 4">
    <name type="scientific">Chromobacterium violaceum</name>
    <dbReference type="NCBI Taxonomy" id="536"/>
    <lineage>
        <taxon>Bacteria</taxon>
        <taxon>Pseudomonadati</taxon>
        <taxon>Pseudomonadota</taxon>
        <taxon>Betaproteobacteria</taxon>
        <taxon>Neisseriales</taxon>
        <taxon>Chromobacteriaceae</taxon>
        <taxon>Chromobacterium</taxon>
    </lineage>
</organism>
<dbReference type="Gene3D" id="2.60.40.10">
    <property type="entry name" value="Immunoglobulins"/>
    <property type="match status" value="3"/>
</dbReference>
<evidence type="ECO:0000259" key="2">
    <source>
        <dbReference type="Pfam" id="PF17803"/>
    </source>
</evidence>
<accession>A0A447T580</accession>